<evidence type="ECO:0000313" key="2">
    <source>
        <dbReference type="Proteomes" id="UP001164250"/>
    </source>
</evidence>
<dbReference type="Proteomes" id="UP001164250">
    <property type="component" value="Chromosome 9"/>
</dbReference>
<gene>
    <name evidence="1" type="ORF">Patl1_32273</name>
</gene>
<sequence length="1192" mass="135457">MFRLHKTRPTKSGERIDFKFSHFKALQVPKGWDRLFVSVISVETGKTIAKSSKALVRNGICQWTETVSELYIGFRKRSLLRNWKTVSSTRSGILGETKVNMTGYTSSSAVVPVSLPLNKCNHETVLQVKIHCLTPRIKLRKDESKEQNSQEEDLNAESRDMDTKPDGSDSILPKSNGSSSSKELGSTLHKEEPESRGTSFAASDSHQSYESAEVSLEGENFSSRKNSNGDDGLNLSGGPDSSSSQNNVPEGDYHVETPSESNQSSCNSEDTGSGNYSKHNQEDLALSASGISASTKSLLKAAEDTIQELRAESKMWERNAQKLMIDLDILRKEFSDQSKNHASLQTELSAACTERDGFRNEVEQLKLLLEKMEKAAGLENSTFQDGGVTHFQKEFEDEIKFQKESTANLALQLKRSQESNIELVAVLQELEETIEKQKLEIENLSLLQSKFSHMEESIDVNIEENKNTMLQLQQLQESERNLKAEVQLLEQALEQKDLGIEKQKSLRNENLLHVETEYKAKLLAKDTEISGLKAKLSEFHEKIFAKTVSLNGGEADLIGEIEDLKAKLQELEKDCNELTDENLELLFKLKEIKNCSSKHNVSHHESEEHNLEQKLKKKVLREIKSQYDASVQQLESLKNELEVKVAGLDEELSQRRSEIERLQDSLLSKEEETKNLLCYQNELEAKVSSLQNEKVQLEENITIILRESEIATKCMNDLRKDIRLLSSSVDSHVSANRILEKKSSELESEEHKLEAQISEMENGNAELSACISSLVAQVKSLTTERESIQLELENSNALAVNLQDELKRLRNDMETQETDMKKELEEMHNQWSEAQEECKYLGRENLKLQSTANSLIKECSSVQKSNGELKKQKFELQKHCTHLEEKLRESNENFANCSRKLEGLEENLSSMLEDIALKEKSITVQFDALFDENGKLREKLVLAESLLTQMHLEKTIEIENLQQEIANLRKQLSATLDEKKRIASEAEHEVSGLYADNAKLECALQDLQCELKRVENELNNIQIESQAKVQGLMGELAASKQNQDLLMVNHEKLLKQLEIFKSNEEKFKISLNDLELQLTVSEYERQQLREQSTNMKVQLLSIEHLEQEVLSLRNELNATISEKEKLRTSLQNKCEECEDMKAQKDSCLEKISTLQKDVSKLGDCKRQSAALEEKLLQMEDDLMEKEELRCTG</sequence>
<accession>A0ACC1ARB5</accession>
<name>A0ACC1ARB5_9ROSI</name>
<dbReference type="EMBL" id="CM047905">
    <property type="protein sequence ID" value="KAJ0089130.1"/>
    <property type="molecule type" value="Genomic_DNA"/>
</dbReference>
<proteinExistence type="predicted"/>
<comment type="caution">
    <text evidence="1">The sequence shown here is derived from an EMBL/GenBank/DDBJ whole genome shotgun (WGS) entry which is preliminary data.</text>
</comment>
<keyword evidence="2" id="KW-1185">Reference proteome</keyword>
<protein>
    <submittedName>
        <fullName evidence="1">Uncharacterized protein</fullName>
    </submittedName>
</protein>
<reference evidence="2" key="1">
    <citation type="journal article" date="2023" name="G3 (Bethesda)">
        <title>Genome assembly and association tests identify interacting loci associated with vigor, precocity, and sex in interspecific pistachio rootstocks.</title>
        <authorList>
            <person name="Palmer W."/>
            <person name="Jacygrad E."/>
            <person name="Sagayaradj S."/>
            <person name="Cavanaugh K."/>
            <person name="Han R."/>
            <person name="Bertier L."/>
            <person name="Beede B."/>
            <person name="Kafkas S."/>
            <person name="Golino D."/>
            <person name="Preece J."/>
            <person name="Michelmore R."/>
        </authorList>
    </citation>
    <scope>NUCLEOTIDE SEQUENCE [LARGE SCALE GENOMIC DNA]</scope>
</reference>
<evidence type="ECO:0000313" key="1">
    <source>
        <dbReference type="EMBL" id="KAJ0089130.1"/>
    </source>
</evidence>
<organism evidence="1 2">
    <name type="scientific">Pistacia atlantica</name>
    <dbReference type="NCBI Taxonomy" id="434234"/>
    <lineage>
        <taxon>Eukaryota</taxon>
        <taxon>Viridiplantae</taxon>
        <taxon>Streptophyta</taxon>
        <taxon>Embryophyta</taxon>
        <taxon>Tracheophyta</taxon>
        <taxon>Spermatophyta</taxon>
        <taxon>Magnoliopsida</taxon>
        <taxon>eudicotyledons</taxon>
        <taxon>Gunneridae</taxon>
        <taxon>Pentapetalae</taxon>
        <taxon>rosids</taxon>
        <taxon>malvids</taxon>
        <taxon>Sapindales</taxon>
        <taxon>Anacardiaceae</taxon>
        <taxon>Pistacia</taxon>
    </lineage>
</organism>